<dbReference type="PANTHER" id="PTHR14588">
    <property type="entry name" value="DDB1- AND CUL4-ASSOCIATED FACTOR 10"/>
    <property type="match status" value="1"/>
</dbReference>
<name>A0A6P8J384_ACTTE</name>
<dbReference type="FunCoup" id="A0A6P8J384">
    <property type="interactions" value="863"/>
</dbReference>
<proteinExistence type="inferred from homology"/>
<dbReference type="OrthoDB" id="20669at2759"/>
<dbReference type="Proteomes" id="UP000515163">
    <property type="component" value="Unplaced"/>
</dbReference>
<dbReference type="KEGG" id="aten:116306539"/>
<dbReference type="PROSITE" id="PS00678">
    <property type="entry name" value="WD_REPEATS_1"/>
    <property type="match status" value="1"/>
</dbReference>
<feature type="repeat" description="WD" evidence="4">
    <location>
        <begin position="103"/>
        <end position="143"/>
    </location>
</feature>
<protein>
    <submittedName>
        <fullName evidence="6">DDB1- and CUL4-associated factor 10 homolog isoform X1</fullName>
    </submittedName>
</protein>
<dbReference type="RefSeq" id="XP_031572478.1">
    <property type="nucleotide sequence ID" value="XM_031716618.1"/>
</dbReference>
<dbReference type="InterPro" id="IPR015943">
    <property type="entry name" value="WD40/YVTN_repeat-like_dom_sf"/>
</dbReference>
<evidence type="ECO:0000256" key="3">
    <source>
        <dbReference type="ARBA" id="ARBA00022737"/>
    </source>
</evidence>
<dbReference type="InterPro" id="IPR019775">
    <property type="entry name" value="WD40_repeat_CS"/>
</dbReference>
<reference evidence="6" key="1">
    <citation type="submission" date="2025-08" db="UniProtKB">
        <authorList>
            <consortium name="RefSeq"/>
        </authorList>
    </citation>
    <scope>IDENTIFICATION</scope>
    <source>
        <tissue evidence="6">Tentacle</tissue>
    </source>
</reference>
<gene>
    <name evidence="6" type="primary">LOC116306539</name>
</gene>
<dbReference type="GO" id="GO:0080008">
    <property type="term" value="C:Cul4-RING E3 ubiquitin ligase complex"/>
    <property type="evidence" value="ECO:0007669"/>
    <property type="project" value="TreeGrafter"/>
</dbReference>
<evidence type="ECO:0000256" key="2">
    <source>
        <dbReference type="ARBA" id="ARBA00022574"/>
    </source>
</evidence>
<feature type="repeat" description="WD" evidence="4">
    <location>
        <begin position="145"/>
        <end position="179"/>
    </location>
</feature>
<evidence type="ECO:0000313" key="6">
    <source>
        <dbReference type="RefSeq" id="XP_031572478.1"/>
    </source>
</evidence>
<evidence type="ECO:0000313" key="5">
    <source>
        <dbReference type="Proteomes" id="UP000515163"/>
    </source>
</evidence>
<organism evidence="5 6">
    <name type="scientific">Actinia tenebrosa</name>
    <name type="common">Australian red waratah sea anemone</name>
    <dbReference type="NCBI Taxonomy" id="6105"/>
    <lineage>
        <taxon>Eukaryota</taxon>
        <taxon>Metazoa</taxon>
        <taxon>Cnidaria</taxon>
        <taxon>Anthozoa</taxon>
        <taxon>Hexacorallia</taxon>
        <taxon>Actiniaria</taxon>
        <taxon>Actiniidae</taxon>
        <taxon>Actinia</taxon>
    </lineage>
</organism>
<comment type="similarity">
    <text evidence="1">Belongs to the WD repeat DCAF10 family.</text>
</comment>
<keyword evidence="2 4" id="KW-0853">WD repeat</keyword>
<keyword evidence="5" id="KW-1185">Reference proteome</keyword>
<dbReference type="PROSITE" id="PS50294">
    <property type="entry name" value="WD_REPEATS_REGION"/>
    <property type="match status" value="1"/>
</dbReference>
<dbReference type="AlphaFoldDB" id="A0A6P8J384"/>
<dbReference type="PROSITE" id="PS50082">
    <property type="entry name" value="WD_REPEATS_2"/>
    <property type="match status" value="2"/>
</dbReference>
<dbReference type="InterPro" id="IPR001680">
    <property type="entry name" value="WD40_rpt"/>
</dbReference>
<dbReference type="GeneID" id="116306539"/>
<evidence type="ECO:0000256" key="4">
    <source>
        <dbReference type="PROSITE-ProRule" id="PRU00221"/>
    </source>
</evidence>
<dbReference type="InterPro" id="IPR036322">
    <property type="entry name" value="WD40_repeat_dom_sf"/>
</dbReference>
<dbReference type="Gene3D" id="2.130.10.10">
    <property type="entry name" value="YVTN repeat-like/Quinoprotein amine dehydrogenase"/>
    <property type="match status" value="1"/>
</dbReference>
<dbReference type="Pfam" id="PF00400">
    <property type="entry name" value="WD40"/>
    <property type="match status" value="2"/>
</dbReference>
<dbReference type="SMART" id="SM00320">
    <property type="entry name" value="WD40"/>
    <property type="match status" value="4"/>
</dbReference>
<accession>A0A6P8J384</accession>
<dbReference type="PANTHER" id="PTHR14588:SF2">
    <property type="entry name" value="DDB1- AND CUL4-ASSOCIATED FACTOR 10"/>
    <property type="match status" value="1"/>
</dbReference>
<dbReference type="InterPro" id="IPR039085">
    <property type="entry name" value="DCA10"/>
</dbReference>
<dbReference type="InParanoid" id="A0A6P8J384"/>
<keyword evidence="3" id="KW-0677">Repeat</keyword>
<evidence type="ECO:0000256" key="1">
    <source>
        <dbReference type="ARBA" id="ARBA00005903"/>
    </source>
</evidence>
<sequence>MGEFKYTTTEATNHETTTSWSSYKYLRERENGVQYRNDSVVANYYKYMSLKSIWGKNRDGCEDHGAIFNTEFSPDGKLLLAACERSAFLVFDPLNQKLILTRSGAHNDGINCIRFLDSRSFLTCSDDKTIALWDARNLKSKVSSFVGHTSWVKSIEYCRSTKQLVTSAFDDTIRVWDLNRPSPSGFIEGRSVLKVARLTRMKLTPCGTKMIISSIAGHLVVIHNLDLEQLEARSGDHGIPFWNFSGTYHQKAHYLPCTDVPWSAKNKFEVIEEFPEDTKPWCISSLEVHPHGWCIVIRYTGGDWHQEWTALYDIQTKGKQSTDETDGAECDISRPQRLIYCIEEPNVARGYIKEPCFSNDGRVIGSPFGNTSRLLTFSQNCEELPNCLKKKTSRLIDFKTLISHKHPVLTSRFSPTHPILSSGCRGGKVAFHYPHL</sequence>
<dbReference type="SUPFAM" id="SSF50978">
    <property type="entry name" value="WD40 repeat-like"/>
    <property type="match status" value="1"/>
</dbReference>